<dbReference type="AlphaFoldDB" id="A0ABD4T2K7"/>
<organism evidence="1 2">
    <name type="scientific">Lyngbya confervoides BDU141951</name>
    <dbReference type="NCBI Taxonomy" id="1574623"/>
    <lineage>
        <taxon>Bacteria</taxon>
        <taxon>Bacillati</taxon>
        <taxon>Cyanobacteriota</taxon>
        <taxon>Cyanophyceae</taxon>
        <taxon>Oscillatoriophycideae</taxon>
        <taxon>Oscillatoriales</taxon>
        <taxon>Microcoleaceae</taxon>
        <taxon>Lyngbya</taxon>
    </lineage>
</organism>
<accession>A0ABD4T2K7</accession>
<dbReference type="EMBL" id="JTHE03000048">
    <property type="protein sequence ID" value="MCM1982967.1"/>
    <property type="molecule type" value="Genomic_DNA"/>
</dbReference>
<reference evidence="1 2" key="1">
    <citation type="journal article" date="2015" name="Genome Announc.">
        <title>Draft Genome Sequence of Filamentous Marine Cyanobacterium Lyngbya confervoides Strain BDU141951.</title>
        <authorList>
            <person name="Chandrababunaidu M.M."/>
            <person name="Sen D."/>
            <person name="Tripathy S."/>
        </authorList>
    </citation>
    <scope>NUCLEOTIDE SEQUENCE [LARGE SCALE GENOMIC DNA]</scope>
    <source>
        <strain evidence="1 2">BDU141951</strain>
    </source>
</reference>
<dbReference type="RefSeq" id="WP_166281645.1">
    <property type="nucleotide sequence ID" value="NZ_JTHE03000048.1"/>
</dbReference>
<name>A0ABD4T2K7_9CYAN</name>
<protein>
    <submittedName>
        <fullName evidence="1">Uncharacterized protein</fullName>
    </submittedName>
</protein>
<evidence type="ECO:0000313" key="2">
    <source>
        <dbReference type="Proteomes" id="UP000031561"/>
    </source>
</evidence>
<dbReference type="Proteomes" id="UP000031561">
    <property type="component" value="Unassembled WGS sequence"/>
</dbReference>
<comment type="caution">
    <text evidence="1">The sequence shown here is derived from an EMBL/GenBank/DDBJ whole genome shotgun (WGS) entry which is preliminary data.</text>
</comment>
<sequence>MISSLIITVGTRQVGWRSPDGIVRSLGADAARGVPSHVDELYQELGIERKSHEAAAQWSVRDLGERLYLHCQIENDFSPVVLLLDAEIIAKEAARDLQQVILWGTQQPDTVPWQYRRMDTLWLAELMAGAIRERYEQLTVEVWAPLLEANDHLAIIEEIETKLINHAEQGVGADQELTFLIQNRGSTPAIASALEISAAAIVRQYGVKLLIPKEPRPAFANDDQGRASAQVSTFYRSMPLGKYFWPIEKPGTGSVAWVSVNPFNI</sequence>
<gene>
    <name evidence="1" type="ORF">QQ91_0009040</name>
</gene>
<evidence type="ECO:0000313" key="1">
    <source>
        <dbReference type="EMBL" id="MCM1982967.1"/>
    </source>
</evidence>
<keyword evidence="2" id="KW-1185">Reference proteome</keyword>
<proteinExistence type="predicted"/>